<comment type="caution">
    <text evidence="2">The sequence shown here is derived from an EMBL/GenBank/DDBJ whole genome shotgun (WGS) entry which is preliminary data.</text>
</comment>
<protein>
    <submittedName>
        <fullName evidence="2">Uncharacterized protein</fullName>
    </submittedName>
</protein>
<dbReference type="Proteomes" id="UP000316256">
    <property type="component" value="Unassembled WGS sequence"/>
</dbReference>
<keyword evidence="1" id="KW-0472">Membrane</keyword>
<accession>A0A541BM71</accession>
<keyword evidence="1" id="KW-0812">Transmembrane</keyword>
<keyword evidence="3" id="KW-1185">Reference proteome</keyword>
<keyword evidence="1" id="KW-1133">Transmembrane helix</keyword>
<reference evidence="2 3" key="1">
    <citation type="submission" date="2019-06" db="EMBL/GenBank/DDBJ databases">
        <title>Rhodococcus spaelei sp. nov., isolated from a cave.</title>
        <authorList>
            <person name="Lee S.D."/>
        </authorList>
    </citation>
    <scope>NUCLEOTIDE SEQUENCE [LARGE SCALE GENOMIC DNA]</scope>
    <source>
        <strain evidence="2 3">C9-5</strain>
    </source>
</reference>
<feature type="transmembrane region" description="Helical" evidence="1">
    <location>
        <begin position="40"/>
        <end position="61"/>
    </location>
</feature>
<name>A0A541BM71_9NOCA</name>
<feature type="transmembrane region" description="Helical" evidence="1">
    <location>
        <begin position="12"/>
        <end position="34"/>
    </location>
</feature>
<gene>
    <name evidence="2" type="ORF">FK531_07525</name>
</gene>
<evidence type="ECO:0000313" key="3">
    <source>
        <dbReference type="Proteomes" id="UP000316256"/>
    </source>
</evidence>
<sequence>MSASDPKSWIDQLVGACLGLLGGAIALYCAVQVIEAVLPFLVAVIGIATLTAGAIAAFQWYRQRW</sequence>
<proteinExistence type="predicted"/>
<organism evidence="2 3">
    <name type="scientific">Rhodococcus spelaei</name>
    <dbReference type="NCBI Taxonomy" id="2546320"/>
    <lineage>
        <taxon>Bacteria</taxon>
        <taxon>Bacillati</taxon>
        <taxon>Actinomycetota</taxon>
        <taxon>Actinomycetes</taxon>
        <taxon>Mycobacteriales</taxon>
        <taxon>Nocardiaceae</taxon>
        <taxon>Rhodococcus</taxon>
    </lineage>
</organism>
<dbReference type="EMBL" id="VIGH01000003">
    <property type="protein sequence ID" value="TQF73354.1"/>
    <property type="molecule type" value="Genomic_DNA"/>
</dbReference>
<evidence type="ECO:0000313" key="2">
    <source>
        <dbReference type="EMBL" id="TQF73354.1"/>
    </source>
</evidence>
<evidence type="ECO:0000256" key="1">
    <source>
        <dbReference type="SAM" id="Phobius"/>
    </source>
</evidence>
<dbReference type="AlphaFoldDB" id="A0A541BM71"/>
<dbReference type="RefSeq" id="WP_142097174.1">
    <property type="nucleotide sequence ID" value="NZ_VIGH01000003.1"/>
</dbReference>